<dbReference type="InterPro" id="IPR052155">
    <property type="entry name" value="Biofilm_reg_signaling"/>
</dbReference>
<dbReference type="SUPFAM" id="SSF141868">
    <property type="entry name" value="EAL domain-like"/>
    <property type="match status" value="1"/>
</dbReference>
<dbReference type="InterPro" id="IPR000160">
    <property type="entry name" value="GGDEF_dom"/>
</dbReference>
<dbReference type="Pfam" id="PF00563">
    <property type="entry name" value="EAL"/>
    <property type="match status" value="1"/>
</dbReference>
<dbReference type="PROSITE" id="PS50887">
    <property type="entry name" value="GGDEF"/>
    <property type="match status" value="1"/>
</dbReference>
<dbReference type="AlphaFoldDB" id="A0A4R5UHD6"/>
<dbReference type="CDD" id="cd01949">
    <property type="entry name" value="GGDEF"/>
    <property type="match status" value="1"/>
</dbReference>
<dbReference type="EMBL" id="SMTL01000003">
    <property type="protein sequence ID" value="TDK35371.1"/>
    <property type="molecule type" value="Genomic_DNA"/>
</dbReference>
<evidence type="ECO:0000259" key="1">
    <source>
        <dbReference type="PROSITE" id="PS50883"/>
    </source>
</evidence>
<feature type="domain" description="GGDEF" evidence="2">
    <location>
        <begin position="146"/>
        <end position="276"/>
    </location>
</feature>
<accession>A0A4R5UHD6</accession>
<evidence type="ECO:0000313" key="4">
    <source>
        <dbReference type="Proteomes" id="UP000295238"/>
    </source>
</evidence>
<name>A0A4R5UHD6_9HYPH</name>
<proteinExistence type="predicted"/>
<protein>
    <submittedName>
        <fullName evidence="3">EAL domain-containing protein</fullName>
    </submittedName>
</protein>
<sequence>MKSSARISTTSEASSFPLKTAVMEISGDGVILHCNAAAQAMLSEPALAGEPLADLLDKAEKLGRIAPGTRRKILDGLTAETSHFQLLDGRSVLMNATPLADGTLIEWSDVSSYIVAARTEERDPLTGTLTRSALLSSVEAIAATGAEASVLYVDLDRFTSVNNMLGQGIGDNLLKRVAARIGGLLSQQALLARVGGDEFVILEPCGEQQAAALAERLVDMIARPFLIDGQIIHVGASLGMASVGGGETAETVLRNARLALLNAKSEGGGSAHAFTAQMRDSLQRRRLLEVDLRQALALREFTLAYQPQYDIDSRTLVGFEALLRWHHPERGHVSPGEFIPLAEDLGLIVPIGEWALRTACKEAVTWPLPLPISVNISPLQFRNPNIVSMVTSALAAAGLDPNRLELEVTEGALLLNSEPVMNIFRQLKAIGVRFAMDDFGTGYSSLGYLQKFPFDKIKIDQSFVRNLPDSGDGVAIVRAVSALGSSLGLSIIAEGVETEEQLSCIRQNGCLQVQGYLTGRPLAPAAVEALVAAEKAGETGQ</sequence>
<organism evidence="3 4">
    <name type="scientific">Rhizobium deserti</name>
    <dbReference type="NCBI Taxonomy" id="2547961"/>
    <lineage>
        <taxon>Bacteria</taxon>
        <taxon>Pseudomonadati</taxon>
        <taxon>Pseudomonadota</taxon>
        <taxon>Alphaproteobacteria</taxon>
        <taxon>Hyphomicrobiales</taxon>
        <taxon>Rhizobiaceae</taxon>
        <taxon>Rhizobium/Agrobacterium group</taxon>
        <taxon>Rhizobium</taxon>
    </lineage>
</organism>
<evidence type="ECO:0000313" key="3">
    <source>
        <dbReference type="EMBL" id="TDK35371.1"/>
    </source>
</evidence>
<evidence type="ECO:0000259" key="2">
    <source>
        <dbReference type="PROSITE" id="PS50887"/>
    </source>
</evidence>
<dbReference type="SMART" id="SM00052">
    <property type="entry name" value="EAL"/>
    <property type="match status" value="1"/>
</dbReference>
<dbReference type="PANTHER" id="PTHR44757">
    <property type="entry name" value="DIGUANYLATE CYCLASE DGCP"/>
    <property type="match status" value="1"/>
</dbReference>
<dbReference type="InterPro" id="IPR029787">
    <property type="entry name" value="Nucleotide_cyclase"/>
</dbReference>
<dbReference type="InterPro" id="IPR035919">
    <property type="entry name" value="EAL_sf"/>
</dbReference>
<feature type="domain" description="EAL" evidence="1">
    <location>
        <begin position="285"/>
        <end position="535"/>
    </location>
</feature>
<dbReference type="SUPFAM" id="SSF55073">
    <property type="entry name" value="Nucleotide cyclase"/>
    <property type="match status" value="1"/>
</dbReference>
<dbReference type="Proteomes" id="UP000295238">
    <property type="component" value="Unassembled WGS sequence"/>
</dbReference>
<dbReference type="PANTHER" id="PTHR44757:SF2">
    <property type="entry name" value="BIOFILM ARCHITECTURE MAINTENANCE PROTEIN MBAA"/>
    <property type="match status" value="1"/>
</dbReference>
<dbReference type="NCBIfam" id="TIGR00254">
    <property type="entry name" value="GGDEF"/>
    <property type="match status" value="1"/>
</dbReference>
<dbReference type="InterPro" id="IPR001633">
    <property type="entry name" value="EAL_dom"/>
</dbReference>
<dbReference type="PROSITE" id="PS50883">
    <property type="entry name" value="EAL"/>
    <property type="match status" value="1"/>
</dbReference>
<keyword evidence="4" id="KW-1185">Reference proteome</keyword>
<dbReference type="Gene3D" id="3.30.70.270">
    <property type="match status" value="1"/>
</dbReference>
<dbReference type="Gene3D" id="3.20.20.450">
    <property type="entry name" value="EAL domain"/>
    <property type="match status" value="1"/>
</dbReference>
<gene>
    <name evidence="3" type="ORF">E2F50_14085</name>
</gene>
<reference evidence="3 4" key="1">
    <citation type="submission" date="2019-03" db="EMBL/GenBank/DDBJ databases">
        <title>Rhizobium sp. nov., an bacterium isolated from biocrust in Mu Us Desert.</title>
        <authorList>
            <person name="Lixiong L."/>
        </authorList>
    </citation>
    <scope>NUCLEOTIDE SEQUENCE [LARGE SCALE GENOMIC DNA]</scope>
    <source>
        <strain evidence="3 4">SPY-1</strain>
    </source>
</reference>
<dbReference type="Pfam" id="PF00990">
    <property type="entry name" value="GGDEF"/>
    <property type="match status" value="1"/>
</dbReference>
<dbReference type="SMART" id="SM00267">
    <property type="entry name" value="GGDEF"/>
    <property type="match status" value="1"/>
</dbReference>
<dbReference type="CDD" id="cd01948">
    <property type="entry name" value="EAL"/>
    <property type="match status" value="1"/>
</dbReference>
<comment type="caution">
    <text evidence="3">The sequence shown here is derived from an EMBL/GenBank/DDBJ whole genome shotgun (WGS) entry which is preliminary data.</text>
</comment>
<dbReference type="OrthoDB" id="9814202at2"/>
<dbReference type="RefSeq" id="WP_133316793.1">
    <property type="nucleotide sequence ID" value="NZ_SMTL01000003.1"/>
</dbReference>
<dbReference type="InterPro" id="IPR043128">
    <property type="entry name" value="Rev_trsase/Diguanyl_cyclase"/>
</dbReference>